<dbReference type="PANTHER" id="PTHR22855">
    <property type="entry name" value="ACETYL, PROPIONYL, PYRUVATE, AND GLUTACONYL CARBOXYLASE-RELATED"/>
    <property type="match status" value="1"/>
</dbReference>
<evidence type="ECO:0000259" key="2">
    <source>
        <dbReference type="PROSITE" id="PS50989"/>
    </source>
</evidence>
<dbReference type="InterPro" id="IPR029045">
    <property type="entry name" value="ClpP/crotonase-like_dom_sf"/>
</dbReference>
<dbReference type="AlphaFoldDB" id="A0A4V1ABN6"/>
<dbReference type="PROSITE" id="PS50980">
    <property type="entry name" value="COA_CT_NTER"/>
    <property type="match status" value="1"/>
</dbReference>
<dbReference type="Proteomes" id="UP000293912">
    <property type="component" value="Chromosome"/>
</dbReference>
<dbReference type="KEGG" id="hpse:HPF_12905"/>
<dbReference type="Gene3D" id="3.90.226.10">
    <property type="entry name" value="2-enoyl-CoA Hydratase, Chain A, domain 1"/>
    <property type="match status" value="2"/>
</dbReference>
<evidence type="ECO:0000259" key="1">
    <source>
        <dbReference type="PROSITE" id="PS50980"/>
    </source>
</evidence>
<protein>
    <submittedName>
        <fullName evidence="3">Methylmalonyl-CoA carboxyltransferase 12S subunit</fullName>
        <ecNumber evidence="3">2.1.3.1</ecNumber>
    </submittedName>
</protein>
<dbReference type="InterPro" id="IPR011762">
    <property type="entry name" value="COA_CT_N"/>
</dbReference>
<reference evidence="3 4" key="1">
    <citation type="submission" date="2019-03" db="EMBL/GenBank/DDBJ databases">
        <authorList>
            <person name="Sebastian G."/>
            <person name="Baumann P."/>
            <person name="Ruckert C."/>
            <person name="Kalinowski J."/>
            <person name="Nebel B."/>
            <person name="Takors R."/>
            <person name="Blombach B."/>
        </authorList>
    </citation>
    <scope>NUCLEOTIDE SEQUENCE [LARGE SCALE GENOMIC DNA]</scope>
    <source>
        <strain evidence="3 4">DSM 1084</strain>
    </source>
</reference>
<dbReference type="EC" id="2.1.3.1" evidence="3"/>
<dbReference type="PANTHER" id="PTHR22855:SF13">
    <property type="entry name" value="METHYLCROTONOYL-COA CARBOXYLASE BETA CHAIN, MITOCHONDRIAL"/>
    <property type="match status" value="1"/>
</dbReference>
<dbReference type="Pfam" id="PF01039">
    <property type="entry name" value="Carboxyl_trans"/>
    <property type="match status" value="1"/>
</dbReference>
<keyword evidence="4" id="KW-1185">Reference proteome</keyword>
<sequence length="534" mass="57371">MTQMTQIESRIDTRGDAYAQALGQGRSQAETLRARLVAVASGGRDAHIRRHRERGKLLVRERIDFLVDDGSAFLELSPLAAWGQYGNEVPGAGIVTGVGMVAGRPCMLIANDATVKGGSFFHETVKKHIRAQDIAERLRLPCLYLVDCGGAFLPEQDRVFPDKDHFGNSFHRQCRMSQAGLPQISAVFGGCTAGGAYIPALSDEVVMVRGNARIHLGGPSIVKIAINEVADGETLGGAEMHSRVSGVSDHLAEDEHQALAMLRQIVASLPPEPALAPPLLPSPPRYDPGELDGIVPADPKQPYDAREIIARLLDGSAFHEFKPLWGETLVTGFGAIHGQPVAVLANNGALLAESALKGAHFIELANQRGVPLLFLQNIPGFMVGTEAERGGIAKHSAKMVYAMACARVPKLTLVVGGSYGAGNYGMCGRGFEPEFLFAWPSARVATMSADIASNVMVELARSNLRGPADEARLAETERQVREQYARQSDPYYATSRLWDDGLIEPSASRDVLGLALALAARRALPDTATPVYRM</sequence>
<evidence type="ECO:0000313" key="3">
    <source>
        <dbReference type="EMBL" id="QBM28593.1"/>
    </source>
</evidence>
<dbReference type="InterPro" id="IPR045190">
    <property type="entry name" value="MCCB/AccD1-like"/>
</dbReference>
<dbReference type="PROSITE" id="PS50989">
    <property type="entry name" value="COA_CT_CTER"/>
    <property type="match status" value="1"/>
</dbReference>
<dbReference type="FunFam" id="3.90.226.10:FF:000046">
    <property type="entry name" value="Geranyl-CoA carboxylase beta subunit"/>
    <property type="match status" value="1"/>
</dbReference>
<gene>
    <name evidence="3" type="ORF">HPF_12905</name>
</gene>
<evidence type="ECO:0000313" key="4">
    <source>
        <dbReference type="Proteomes" id="UP000293912"/>
    </source>
</evidence>
<keyword evidence="3" id="KW-0808">Transferase</keyword>
<dbReference type="GO" id="GO:0047154">
    <property type="term" value="F:methylmalonyl-CoA carboxytransferase activity"/>
    <property type="evidence" value="ECO:0007669"/>
    <property type="project" value="UniProtKB-EC"/>
</dbReference>
<dbReference type="InterPro" id="IPR011763">
    <property type="entry name" value="COA_CT_C"/>
</dbReference>
<feature type="domain" description="CoA carboxyltransferase C-terminal" evidence="2">
    <location>
        <begin position="277"/>
        <end position="526"/>
    </location>
</feature>
<dbReference type="SUPFAM" id="SSF52096">
    <property type="entry name" value="ClpP/crotonase"/>
    <property type="match status" value="2"/>
</dbReference>
<dbReference type="FunFam" id="3.90.226.10:FF:000004">
    <property type="entry name" value="Methylcrotonoyl-CoA carboxylase beta chain"/>
    <property type="match status" value="1"/>
</dbReference>
<proteinExistence type="predicted"/>
<dbReference type="GO" id="GO:0006552">
    <property type="term" value="P:L-leucine catabolic process"/>
    <property type="evidence" value="ECO:0007669"/>
    <property type="project" value="TreeGrafter"/>
</dbReference>
<feature type="domain" description="CoA carboxyltransferase N-terminal" evidence="1">
    <location>
        <begin position="15"/>
        <end position="281"/>
    </location>
</feature>
<dbReference type="GO" id="GO:1905202">
    <property type="term" value="C:methylcrotonoyl-CoA carboxylase complex"/>
    <property type="evidence" value="ECO:0007669"/>
    <property type="project" value="TreeGrafter"/>
</dbReference>
<organism evidence="3 4">
    <name type="scientific">Hydrogenophaga pseudoflava</name>
    <name type="common">Pseudomonas carboxydoflava</name>
    <dbReference type="NCBI Taxonomy" id="47421"/>
    <lineage>
        <taxon>Bacteria</taxon>
        <taxon>Pseudomonadati</taxon>
        <taxon>Pseudomonadota</taxon>
        <taxon>Betaproteobacteria</taxon>
        <taxon>Burkholderiales</taxon>
        <taxon>Comamonadaceae</taxon>
        <taxon>Hydrogenophaga</taxon>
    </lineage>
</organism>
<accession>A0A4V1ABN6</accession>
<dbReference type="EMBL" id="CP037867">
    <property type="protein sequence ID" value="QBM28593.1"/>
    <property type="molecule type" value="Genomic_DNA"/>
</dbReference>
<dbReference type="InterPro" id="IPR034733">
    <property type="entry name" value="AcCoA_carboxyl_beta"/>
</dbReference>
<dbReference type="GO" id="GO:0004485">
    <property type="term" value="F:methylcrotonoyl-CoA carboxylase activity"/>
    <property type="evidence" value="ECO:0007669"/>
    <property type="project" value="TreeGrafter"/>
</dbReference>
<name>A0A4V1ABN6_HYDPS</name>